<dbReference type="InterPro" id="IPR043129">
    <property type="entry name" value="ATPase_NBD"/>
</dbReference>
<dbReference type="InterPro" id="IPR036390">
    <property type="entry name" value="WH_DNA-bd_sf"/>
</dbReference>
<dbReference type="Gene3D" id="1.10.10.10">
    <property type="entry name" value="Winged helix-like DNA-binding domain superfamily/Winged helix DNA-binding domain"/>
    <property type="match status" value="1"/>
</dbReference>
<dbReference type="PANTHER" id="PTHR18964:SF149">
    <property type="entry name" value="BIFUNCTIONAL UDP-N-ACETYLGLUCOSAMINE 2-EPIMERASE_N-ACETYLMANNOSAMINE KINASE"/>
    <property type="match status" value="1"/>
</dbReference>
<dbReference type="GO" id="GO:0016301">
    <property type="term" value="F:kinase activity"/>
    <property type="evidence" value="ECO:0007669"/>
    <property type="project" value="UniProtKB-KW"/>
</dbReference>
<evidence type="ECO:0000313" key="2">
    <source>
        <dbReference type="EMBL" id="SDN90159.1"/>
    </source>
</evidence>
<dbReference type="Pfam" id="PF13412">
    <property type="entry name" value="HTH_24"/>
    <property type="match status" value="1"/>
</dbReference>
<dbReference type="EMBL" id="FNIT01000002">
    <property type="protein sequence ID" value="SDN90159.1"/>
    <property type="molecule type" value="Genomic_DNA"/>
</dbReference>
<keyword evidence="3" id="KW-1185">Reference proteome</keyword>
<accession>A0A1H0F6H3</accession>
<comment type="similarity">
    <text evidence="1">Belongs to the ROK (NagC/XylR) family.</text>
</comment>
<keyword evidence="2" id="KW-0418">Kinase</keyword>
<dbReference type="InterPro" id="IPR000600">
    <property type="entry name" value="ROK"/>
</dbReference>
<dbReference type="OrthoDB" id="9810372at2"/>
<evidence type="ECO:0000256" key="1">
    <source>
        <dbReference type="ARBA" id="ARBA00006479"/>
    </source>
</evidence>
<dbReference type="InterPro" id="IPR036388">
    <property type="entry name" value="WH-like_DNA-bd_sf"/>
</dbReference>
<sequence length="405" mass="42511">MKTGDPELMREINRFRILDLVRRHGMISRVEIAARAELSPTTVSAITGALIEDGIIQPVSLGGIHEPARGRPRVMLQLNPDAARVVGLALGPQGIVAAVTNFRGDVLASLQLPLRVRRQPVPVVADLAEDAVRRVVVEAGLTLDEVSNVCATLPGIVETKTGLVRRTPLFAEGDVLFGEALSTRLGVPVAVESDAAALALAEHWFGNCREIDDFALILLDQAIGLGILHDGQLFRGAHGLSHDIGGLVIGTNPGGHLVRLLDVASEGAVLAELDLDPASRDAARAGFGLRHVLDRMGCGEAGVLGAVERAGRAVGISAANVATLFAPPRILLTGSLLQLGAALEREIARTFSDVLAEPLVGVTELVFQPPGEPERLGRGAAAVALRDLYGSPFNTTGPARPLARP</sequence>
<keyword evidence="2" id="KW-0808">Transferase</keyword>
<organism evidence="2 3">
    <name type="scientific">Aureimonas jatrophae</name>
    <dbReference type="NCBI Taxonomy" id="1166073"/>
    <lineage>
        <taxon>Bacteria</taxon>
        <taxon>Pseudomonadati</taxon>
        <taxon>Pseudomonadota</taxon>
        <taxon>Alphaproteobacteria</taxon>
        <taxon>Hyphomicrobiales</taxon>
        <taxon>Aurantimonadaceae</taxon>
        <taxon>Aureimonas</taxon>
    </lineage>
</organism>
<dbReference type="SUPFAM" id="SSF46785">
    <property type="entry name" value="Winged helix' DNA-binding domain"/>
    <property type="match status" value="1"/>
</dbReference>
<gene>
    <name evidence="2" type="ORF">SAMN05192530_102377</name>
</gene>
<dbReference type="Proteomes" id="UP000198793">
    <property type="component" value="Unassembled WGS sequence"/>
</dbReference>
<dbReference type="STRING" id="1166073.SAMN05192530_102377"/>
<evidence type="ECO:0000313" key="3">
    <source>
        <dbReference type="Proteomes" id="UP000198793"/>
    </source>
</evidence>
<dbReference type="SUPFAM" id="SSF53067">
    <property type="entry name" value="Actin-like ATPase domain"/>
    <property type="match status" value="1"/>
</dbReference>
<dbReference type="AlphaFoldDB" id="A0A1H0F6H3"/>
<name>A0A1H0F6H3_9HYPH</name>
<reference evidence="2 3" key="1">
    <citation type="submission" date="2016-10" db="EMBL/GenBank/DDBJ databases">
        <authorList>
            <person name="de Groot N.N."/>
        </authorList>
    </citation>
    <scope>NUCLEOTIDE SEQUENCE [LARGE SCALE GENOMIC DNA]</scope>
    <source>
        <strain evidence="3">L7-484,KACC 16230,DSM 25025</strain>
    </source>
</reference>
<dbReference type="Pfam" id="PF00480">
    <property type="entry name" value="ROK"/>
    <property type="match status" value="1"/>
</dbReference>
<proteinExistence type="inferred from homology"/>
<dbReference type="Gene3D" id="3.30.420.40">
    <property type="match status" value="2"/>
</dbReference>
<protein>
    <submittedName>
        <fullName evidence="2">Sugar kinase of the NBD/HSP70 family, may contain an N-terminal HTH domain</fullName>
    </submittedName>
</protein>
<dbReference type="RefSeq" id="WP_090670582.1">
    <property type="nucleotide sequence ID" value="NZ_FNIT01000002.1"/>
</dbReference>
<dbReference type="PANTHER" id="PTHR18964">
    <property type="entry name" value="ROK (REPRESSOR, ORF, KINASE) FAMILY"/>
    <property type="match status" value="1"/>
</dbReference>